<dbReference type="EMBL" id="CP018911">
    <property type="protein sequence ID" value="AZU03059.1"/>
    <property type="molecule type" value="Genomic_DNA"/>
</dbReference>
<gene>
    <name evidence="1" type="ORF">X907_0511</name>
</gene>
<sequence length="120" mass="13532">MKTEETATNELTLGRAMADYHLAHSQFYAASHAQQPGQTAEDIETAYEAFRASFKRAIELPARNLGDLKAKLRLYLSHEMEFLDPEHTKFLVDLMADVDGISDQANAVRREAYVSLSELQ</sequence>
<keyword evidence="2" id="KW-1185">Reference proteome</keyword>
<protein>
    <submittedName>
        <fullName evidence="1">Uncharacterized protein</fullName>
    </submittedName>
</protein>
<reference evidence="1 2" key="1">
    <citation type="submission" date="2016-12" db="EMBL/GenBank/DDBJ databases">
        <title>The genome of dimorphic prosthecate Glycocaulis alkaliphilus 6b-8t, isolated from crude oil dictates its adaptability in petroleum environments.</title>
        <authorList>
            <person name="Wu X.-L."/>
            <person name="Geng S."/>
        </authorList>
    </citation>
    <scope>NUCLEOTIDE SEQUENCE [LARGE SCALE GENOMIC DNA]</scope>
    <source>
        <strain evidence="1 2">6B-8</strain>
    </source>
</reference>
<organism evidence="1 2">
    <name type="scientific">Glycocaulis alkaliphilus</name>
    <dbReference type="NCBI Taxonomy" id="1434191"/>
    <lineage>
        <taxon>Bacteria</taxon>
        <taxon>Pseudomonadati</taxon>
        <taxon>Pseudomonadota</taxon>
        <taxon>Alphaproteobacteria</taxon>
        <taxon>Maricaulales</taxon>
        <taxon>Maricaulaceae</taxon>
        <taxon>Glycocaulis</taxon>
    </lineage>
</organism>
<evidence type="ECO:0000313" key="1">
    <source>
        <dbReference type="EMBL" id="AZU03059.1"/>
    </source>
</evidence>
<dbReference type="AlphaFoldDB" id="A0A3T0E6X4"/>
<proteinExistence type="predicted"/>
<evidence type="ECO:0000313" key="2">
    <source>
        <dbReference type="Proteomes" id="UP000286954"/>
    </source>
</evidence>
<dbReference type="RefSeq" id="WP_127565483.1">
    <property type="nucleotide sequence ID" value="NZ_BMFB01000002.1"/>
</dbReference>
<accession>A0A3T0E6X4</accession>
<name>A0A3T0E6X4_9PROT</name>
<dbReference type="Proteomes" id="UP000286954">
    <property type="component" value="Chromosome"/>
</dbReference>
<dbReference type="KEGG" id="gak:X907_0511"/>